<keyword evidence="4" id="KW-1185">Reference proteome</keyword>
<dbReference type="EMBL" id="SWJE01000015">
    <property type="protein sequence ID" value="TKC83088.1"/>
    <property type="molecule type" value="Genomic_DNA"/>
</dbReference>
<organism evidence="3 4">
    <name type="scientific">Trinickia terrae</name>
    <dbReference type="NCBI Taxonomy" id="2571161"/>
    <lineage>
        <taxon>Bacteria</taxon>
        <taxon>Pseudomonadati</taxon>
        <taxon>Pseudomonadota</taxon>
        <taxon>Betaproteobacteria</taxon>
        <taxon>Burkholderiales</taxon>
        <taxon>Burkholderiaceae</taxon>
        <taxon>Trinickia</taxon>
    </lineage>
</organism>
<dbReference type="Pfam" id="PF01636">
    <property type="entry name" value="APH"/>
    <property type="match status" value="1"/>
</dbReference>
<feature type="region of interest" description="Disordered" evidence="1">
    <location>
        <begin position="1"/>
        <end position="21"/>
    </location>
</feature>
<dbReference type="SUPFAM" id="SSF56112">
    <property type="entry name" value="Protein kinase-like (PK-like)"/>
    <property type="match status" value="1"/>
</dbReference>
<accession>A0A4U1HSH5</accession>
<protein>
    <recommendedName>
        <fullName evidence="2">Aminoglycoside phosphotransferase domain-containing protein</fullName>
    </recommendedName>
</protein>
<feature type="domain" description="Aminoglycoside phosphotransferase" evidence="2">
    <location>
        <begin position="194"/>
        <end position="315"/>
    </location>
</feature>
<evidence type="ECO:0000313" key="4">
    <source>
        <dbReference type="Proteomes" id="UP000305539"/>
    </source>
</evidence>
<feature type="compositionally biased region" description="Basic residues" evidence="1">
    <location>
        <begin position="8"/>
        <end position="18"/>
    </location>
</feature>
<sequence>MRGWTRSPPRRSPMHSAHRWSSSRAVVFTAIRMARGPARRRCASPSKRCSSTAASRRVPASRSATTCAPLCRSSASSTSRVQTTASGKTCSRNGFGNERQASMTVQHDTIPRNGPPTQGMSIPFSAFKIASQTALTGGLRCTTFSQALTCEVVVKIGGYRELCAQQHYLEALPPHLQRKFAHIYGVTCTDFEQDLGLAVIEKIPGVSLHDFLVSSRYETGDKIEAVRRTLGLLALFFTGEPTPTESIERDPALWLDKIRRRYRLAATPVTLRHRAAIDALLDALGAAIEPERIAARHIHGDAQAGNFIVDSSAQDALEIVAIDPLGGSGRSPGDYVYDLSRLYHWIDCVAHCYEMEKNPGSAPTASEAGLLWSSLRDLVRTSLAQHATAFRDRNAGLWFFLYAACHVTGKLHNFGSEAAQEKLCAAMSNYLKAALRILRYQPCCL</sequence>
<proteinExistence type="predicted"/>
<evidence type="ECO:0000313" key="3">
    <source>
        <dbReference type="EMBL" id="TKC83088.1"/>
    </source>
</evidence>
<comment type="caution">
    <text evidence="3">The sequence shown here is derived from an EMBL/GenBank/DDBJ whole genome shotgun (WGS) entry which is preliminary data.</text>
</comment>
<dbReference type="Proteomes" id="UP000305539">
    <property type="component" value="Unassembled WGS sequence"/>
</dbReference>
<evidence type="ECO:0000256" key="1">
    <source>
        <dbReference type="SAM" id="MobiDB-lite"/>
    </source>
</evidence>
<dbReference type="InterPro" id="IPR002575">
    <property type="entry name" value="Aminoglycoside_PTrfase"/>
</dbReference>
<gene>
    <name evidence="3" type="ORF">FAZ69_25680</name>
</gene>
<reference evidence="3 4" key="1">
    <citation type="submission" date="2019-04" db="EMBL/GenBank/DDBJ databases">
        <title>Trinickia sp. 7GSK02, isolated from subtropical forest soil.</title>
        <authorList>
            <person name="Gao Z.-H."/>
            <person name="Qiu L.-H."/>
        </authorList>
    </citation>
    <scope>NUCLEOTIDE SEQUENCE [LARGE SCALE GENOMIC DNA]</scope>
    <source>
        <strain evidence="3 4">7GSK02</strain>
    </source>
</reference>
<feature type="region of interest" description="Disordered" evidence="1">
    <location>
        <begin position="37"/>
        <end position="57"/>
    </location>
</feature>
<dbReference type="AlphaFoldDB" id="A0A4U1HSH5"/>
<evidence type="ECO:0000259" key="2">
    <source>
        <dbReference type="Pfam" id="PF01636"/>
    </source>
</evidence>
<name>A0A4U1HSH5_9BURK</name>
<dbReference type="InterPro" id="IPR011009">
    <property type="entry name" value="Kinase-like_dom_sf"/>
</dbReference>